<evidence type="ECO:0000256" key="5">
    <source>
        <dbReference type="SAM" id="MobiDB-lite"/>
    </source>
</evidence>
<dbReference type="RefSeq" id="WP_344469563.1">
    <property type="nucleotide sequence ID" value="NZ_BAAANT010000069.1"/>
</dbReference>
<feature type="transmembrane region" description="Helical" evidence="6">
    <location>
        <begin position="130"/>
        <end position="150"/>
    </location>
</feature>
<dbReference type="InterPro" id="IPR023408">
    <property type="entry name" value="MscS_beta-dom_sf"/>
</dbReference>
<evidence type="ECO:0000256" key="4">
    <source>
        <dbReference type="ARBA" id="ARBA00023136"/>
    </source>
</evidence>
<proteinExistence type="predicted"/>
<keyword evidence="2 6" id="KW-0812">Transmembrane</keyword>
<keyword evidence="9" id="KW-1185">Reference proteome</keyword>
<feature type="transmembrane region" description="Helical" evidence="6">
    <location>
        <begin position="157"/>
        <end position="181"/>
    </location>
</feature>
<dbReference type="PANTHER" id="PTHR30566:SF25">
    <property type="entry name" value="INNER MEMBRANE PROTEIN"/>
    <property type="match status" value="1"/>
</dbReference>
<protein>
    <submittedName>
        <fullName evidence="8">Mechanosensitive ion channel</fullName>
    </submittedName>
</protein>
<organism evidence="8 9">
    <name type="scientific">Kitasatospora kazusensis</name>
    <dbReference type="NCBI Taxonomy" id="407974"/>
    <lineage>
        <taxon>Bacteria</taxon>
        <taxon>Bacillati</taxon>
        <taxon>Actinomycetota</taxon>
        <taxon>Actinomycetes</taxon>
        <taxon>Kitasatosporales</taxon>
        <taxon>Streptomycetaceae</taxon>
        <taxon>Kitasatospora</taxon>
    </lineage>
</organism>
<dbReference type="EMBL" id="BAAANT010000069">
    <property type="protein sequence ID" value="GAA2158618.1"/>
    <property type="molecule type" value="Genomic_DNA"/>
</dbReference>
<keyword evidence="4 6" id="KW-0472">Membrane</keyword>
<evidence type="ECO:0000256" key="1">
    <source>
        <dbReference type="ARBA" id="ARBA00004370"/>
    </source>
</evidence>
<evidence type="ECO:0000313" key="8">
    <source>
        <dbReference type="EMBL" id="GAA2158618.1"/>
    </source>
</evidence>
<dbReference type="InterPro" id="IPR010920">
    <property type="entry name" value="LSM_dom_sf"/>
</dbReference>
<comment type="subcellular location">
    <subcellularLocation>
        <location evidence="1">Membrane</location>
    </subcellularLocation>
</comment>
<keyword evidence="3 6" id="KW-1133">Transmembrane helix</keyword>
<evidence type="ECO:0000313" key="9">
    <source>
        <dbReference type="Proteomes" id="UP001422759"/>
    </source>
</evidence>
<sequence length="351" mass="38526">MVWLPLFTLLAIVAATLAIGWTVDQTLQRVADRHPEAPVWPLLRRCRVPLQVVVAAGLLLGTRPLEHLLDLRGETLRHGLLLVLVAGLGWLTVRIVAAGIEAGFSRYETVAGDSARLQRVRTQVGMLRRVVSAVIAVVTVAVMLLTFAAMRALGTSLLASAGLLTVVAGIAAQSTLGNFFAGLQIAFSDTVRIGDTVVVEGQQGTVEEITLAYLVVRLWDYRRLILPVSYFVSRPFENWTRKHPGLLAWVVLHLDHTTPVDLLRTALHQRLQATPLWDGLEWSLQVTDTTPTTLVVRAAMTARTTDDAAALRFEIREQLIAYLRDEHPYALPRVRTGDGTGGPEPDRPSGR</sequence>
<accession>A0ABP5M4F8</accession>
<evidence type="ECO:0000256" key="6">
    <source>
        <dbReference type="SAM" id="Phobius"/>
    </source>
</evidence>
<comment type="caution">
    <text evidence="8">The sequence shown here is derived from an EMBL/GenBank/DDBJ whole genome shotgun (WGS) entry which is preliminary data.</text>
</comment>
<dbReference type="Gene3D" id="2.30.30.60">
    <property type="match status" value="1"/>
</dbReference>
<evidence type="ECO:0000259" key="7">
    <source>
        <dbReference type="Pfam" id="PF00924"/>
    </source>
</evidence>
<feature type="region of interest" description="Disordered" evidence="5">
    <location>
        <begin position="331"/>
        <end position="351"/>
    </location>
</feature>
<evidence type="ECO:0000256" key="2">
    <source>
        <dbReference type="ARBA" id="ARBA00022692"/>
    </source>
</evidence>
<dbReference type="InterPro" id="IPR006685">
    <property type="entry name" value="MscS_channel_2nd"/>
</dbReference>
<feature type="domain" description="Mechanosensitive ion channel MscS" evidence="7">
    <location>
        <begin position="175"/>
        <end position="241"/>
    </location>
</feature>
<dbReference type="Gene3D" id="1.10.287.1260">
    <property type="match status" value="1"/>
</dbReference>
<dbReference type="Pfam" id="PF00924">
    <property type="entry name" value="MS_channel_2nd"/>
    <property type="match status" value="1"/>
</dbReference>
<dbReference type="PANTHER" id="PTHR30566">
    <property type="entry name" value="YNAI-RELATED MECHANOSENSITIVE ION CHANNEL"/>
    <property type="match status" value="1"/>
</dbReference>
<name>A0ABP5M4F8_9ACTN</name>
<dbReference type="SUPFAM" id="SSF50182">
    <property type="entry name" value="Sm-like ribonucleoproteins"/>
    <property type="match status" value="1"/>
</dbReference>
<evidence type="ECO:0000256" key="3">
    <source>
        <dbReference type="ARBA" id="ARBA00022989"/>
    </source>
</evidence>
<gene>
    <name evidence="8" type="ORF">GCM10009760_61770</name>
</gene>
<reference evidence="9" key="1">
    <citation type="journal article" date="2019" name="Int. J. Syst. Evol. Microbiol.">
        <title>The Global Catalogue of Microorganisms (GCM) 10K type strain sequencing project: providing services to taxonomists for standard genome sequencing and annotation.</title>
        <authorList>
            <consortium name="The Broad Institute Genomics Platform"/>
            <consortium name="The Broad Institute Genome Sequencing Center for Infectious Disease"/>
            <person name="Wu L."/>
            <person name="Ma J."/>
        </authorList>
    </citation>
    <scope>NUCLEOTIDE SEQUENCE [LARGE SCALE GENOMIC DNA]</scope>
    <source>
        <strain evidence="9">JCM 14560</strain>
    </source>
</reference>
<feature type="transmembrane region" description="Helical" evidence="6">
    <location>
        <begin position="80"/>
        <end position="100"/>
    </location>
</feature>
<dbReference type="Proteomes" id="UP001422759">
    <property type="component" value="Unassembled WGS sequence"/>
</dbReference>